<gene>
    <name evidence="1" type="ORF">tinsulaeT_22980</name>
</gene>
<evidence type="ECO:0000313" key="1">
    <source>
        <dbReference type="EMBL" id="GLX78958.1"/>
    </source>
</evidence>
<evidence type="ECO:0000313" key="2">
    <source>
        <dbReference type="Proteomes" id="UP001157186"/>
    </source>
</evidence>
<sequence length="54" mass="6203">MTFAYLIKQLVQQWINVMANNQLAQTLIVQESPSIPLAKQIERICCLSRQQGQD</sequence>
<dbReference type="RefSeq" id="WP_284244835.1">
    <property type="nucleotide sequence ID" value="NZ_BSST01000001.1"/>
</dbReference>
<dbReference type="Proteomes" id="UP001157186">
    <property type="component" value="Unassembled WGS sequence"/>
</dbReference>
<name>A0ABQ6GSQ7_9GAMM</name>
<comment type="caution">
    <text evidence="1">The sequence shown here is derived from an EMBL/GenBank/DDBJ whole genome shotgun (WGS) entry which is preliminary data.</text>
</comment>
<keyword evidence="2" id="KW-1185">Reference proteome</keyword>
<dbReference type="EMBL" id="BSST01000001">
    <property type="protein sequence ID" value="GLX78958.1"/>
    <property type="molecule type" value="Genomic_DNA"/>
</dbReference>
<reference evidence="1 2" key="1">
    <citation type="submission" date="2023-03" db="EMBL/GenBank/DDBJ databases">
        <title>Draft genome sequence of Thalassotalea insulae KCTC 62186T.</title>
        <authorList>
            <person name="Sawabe T."/>
        </authorList>
    </citation>
    <scope>NUCLEOTIDE SEQUENCE [LARGE SCALE GENOMIC DNA]</scope>
    <source>
        <strain evidence="1 2">KCTC 62186</strain>
    </source>
</reference>
<accession>A0ABQ6GSQ7</accession>
<proteinExistence type="predicted"/>
<protein>
    <submittedName>
        <fullName evidence="1">Uncharacterized protein</fullName>
    </submittedName>
</protein>
<organism evidence="1 2">
    <name type="scientific">Thalassotalea insulae</name>
    <dbReference type="NCBI Taxonomy" id="2056778"/>
    <lineage>
        <taxon>Bacteria</taxon>
        <taxon>Pseudomonadati</taxon>
        <taxon>Pseudomonadota</taxon>
        <taxon>Gammaproteobacteria</taxon>
        <taxon>Alteromonadales</taxon>
        <taxon>Colwelliaceae</taxon>
        <taxon>Thalassotalea</taxon>
    </lineage>
</organism>